<protein>
    <submittedName>
        <fullName evidence="1">RNA-directed DNA polymerase from mobile element jockey</fullName>
    </submittedName>
</protein>
<dbReference type="Proteomes" id="UP000478052">
    <property type="component" value="Unassembled WGS sequence"/>
</dbReference>
<evidence type="ECO:0000313" key="1">
    <source>
        <dbReference type="EMBL" id="KAF0769539.1"/>
    </source>
</evidence>
<evidence type="ECO:0000313" key="2">
    <source>
        <dbReference type="Proteomes" id="UP000478052"/>
    </source>
</evidence>
<comment type="caution">
    <text evidence="1">The sequence shown here is derived from an EMBL/GenBank/DDBJ whole genome shotgun (WGS) entry which is preliminary data.</text>
</comment>
<reference evidence="1 2" key="1">
    <citation type="submission" date="2019-08" db="EMBL/GenBank/DDBJ databases">
        <title>Whole genome of Aphis craccivora.</title>
        <authorList>
            <person name="Voronova N.V."/>
            <person name="Shulinski R.S."/>
            <person name="Bandarenka Y.V."/>
            <person name="Zhorov D.G."/>
            <person name="Warner D."/>
        </authorList>
    </citation>
    <scope>NUCLEOTIDE SEQUENCE [LARGE SCALE GENOMIC DNA]</scope>
    <source>
        <strain evidence="1">180601</strain>
        <tissue evidence="1">Whole Body</tissue>
    </source>
</reference>
<keyword evidence="2" id="KW-1185">Reference proteome</keyword>
<gene>
    <name evidence="1" type="ORF">FWK35_00017257</name>
</gene>
<proteinExistence type="predicted"/>
<dbReference type="AlphaFoldDB" id="A0A6G0ZEU0"/>
<dbReference type="GO" id="GO:0003964">
    <property type="term" value="F:RNA-directed DNA polymerase activity"/>
    <property type="evidence" value="ECO:0007669"/>
    <property type="project" value="UniProtKB-KW"/>
</dbReference>
<keyword evidence="1" id="KW-0548">Nucleotidyltransferase</keyword>
<dbReference type="EMBL" id="VUJU01000582">
    <property type="protein sequence ID" value="KAF0769539.1"/>
    <property type="molecule type" value="Genomic_DNA"/>
</dbReference>
<organism evidence="1 2">
    <name type="scientific">Aphis craccivora</name>
    <name type="common">Cowpea aphid</name>
    <dbReference type="NCBI Taxonomy" id="307492"/>
    <lineage>
        <taxon>Eukaryota</taxon>
        <taxon>Metazoa</taxon>
        <taxon>Ecdysozoa</taxon>
        <taxon>Arthropoda</taxon>
        <taxon>Hexapoda</taxon>
        <taxon>Insecta</taxon>
        <taxon>Pterygota</taxon>
        <taxon>Neoptera</taxon>
        <taxon>Paraneoptera</taxon>
        <taxon>Hemiptera</taxon>
        <taxon>Sternorrhyncha</taxon>
        <taxon>Aphidomorpha</taxon>
        <taxon>Aphidoidea</taxon>
        <taxon>Aphididae</taxon>
        <taxon>Aphidini</taxon>
        <taxon>Aphis</taxon>
        <taxon>Aphis</taxon>
    </lineage>
</organism>
<keyword evidence="1" id="KW-0695">RNA-directed DNA polymerase</keyword>
<keyword evidence="1" id="KW-0808">Transferase</keyword>
<name>A0A6G0ZEU0_APHCR</name>
<sequence>MFASYLLPNNNSHYVDLFVNNTIQITQKLQNHLEILVTWFKKCKIYVYFSKLIQIIFTLRSIKFSPTYIDNI</sequence>
<accession>A0A6G0ZEU0</accession>